<dbReference type="EMBL" id="JACJLT010000148">
    <property type="protein sequence ID" value="MBM6875999.1"/>
    <property type="molecule type" value="Genomic_DNA"/>
</dbReference>
<proteinExistence type="predicted"/>
<dbReference type="PANTHER" id="PTHR32114:SF2">
    <property type="entry name" value="ABC TRANSPORTER ABCH.3"/>
    <property type="match status" value="1"/>
</dbReference>
<reference evidence="3 4" key="1">
    <citation type="journal article" date="2021" name="Sci. Rep.">
        <title>The distribution of antibiotic resistance genes in chicken gut microbiota commensals.</title>
        <authorList>
            <person name="Juricova H."/>
            <person name="Matiasovicova J."/>
            <person name="Kubasova T."/>
            <person name="Cejkova D."/>
            <person name="Rychlik I."/>
        </authorList>
    </citation>
    <scope>NUCLEOTIDE SEQUENCE [LARGE SCALE GENOMIC DNA]</scope>
    <source>
        <strain evidence="3 4">An425</strain>
    </source>
</reference>
<dbReference type="InterPro" id="IPR038729">
    <property type="entry name" value="Rad50/SbcC_AAA"/>
</dbReference>
<dbReference type="InterPro" id="IPR027417">
    <property type="entry name" value="P-loop_NTPase"/>
</dbReference>
<dbReference type="Proteomes" id="UP000728968">
    <property type="component" value="Unassembled WGS sequence"/>
</dbReference>
<feature type="coiled-coil region" evidence="1">
    <location>
        <begin position="193"/>
        <end position="416"/>
    </location>
</feature>
<feature type="non-terminal residue" evidence="3">
    <location>
        <position position="435"/>
    </location>
</feature>
<keyword evidence="4" id="KW-1185">Reference proteome</keyword>
<protein>
    <submittedName>
        <fullName evidence="3">AAA family ATPase</fullName>
    </submittedName>
</protein>
<evidence type="ECO:0000259" key="2">
    <source>
        <dbReference type="Pfam" id="PF13476"/>
    </source>
</evidence>
<gene>
    <name evidence="3" type="ORF">H6A04_10140</name>
</gene>
<evidence type="ECO:0000313" key="4">
    <source>
        <dbReference type="Proteomes" id="UP000728968"/>
    </source>
</evidence>
<evidence type="ECO:0000256" key="1">
    <source>
        <dbReference type="SAM" id="Coils"/>
    </source>
</evidence>
<evidence type="ECO:0000313" key="3">
    <source>
        <dbReference type="EMBL" id="MBM6875999.1"/>
    </source>
</evidence>
<organism evidence="3 4">
    <name type="scientific">Fusobacterium mortiferum</name>
    <dbReference type="NCBI Taxonomy" id="850"/>
    <lineage>
        <taxon>Bacteria</taxon>
        <taxon>Fusobacteriati</taxon>
        <taxon>Fusobacteriota</taxon>
        <taxon>Fusobacteriia</taxon>
        <taxon>Fusobacteriales</taxon>
        <taxon>Fusobacteriaceae</taxon>
        <taxon>Fusobacterium</taxon>
    </lineage>
</organism>
<dbReference type="SUPFAM" id="SSF52540">
    <property type="entry name" value="P-loop containing nucleoside triphosphate hydrolases"/>
    <property type="match status" value="1"/>
</dbReference>
<dbReference type="Gene3D" id="3.40.50.300">
    <property type="entry name" value="P-loop containing nucleotide triphosphate hydrolases"/>
    <property type="match status" value="1"/>
</dbReference>
<dbReference type="Pfam" id="PF13476">
    <property type="entry name" value="AAA_23"/>
    <property type="match status" value="1"/>
</dbReference>
<dbReference type="RefSeq" id="WP_204716652.1">
    <property type="nucleotide sequence ID" value="NZ_JACJLT010000148.1"/>
</dbReference>
<accession>A0ABS2G3L4</accession>
<sequence length="435" mass="51169">MRPLLLEIEGLQSYEERQVIDFEKLCQNGLFGIFGETGSGKSTILDAMIFALYAEIPRGAEISGEKNSIKNFLNISSKKLEVYFKFALYENIYEITRKYALGKSKGEDVLNEKVTLLIRNGELLADSKTKLAKVIADDFGLSMDDFTRTVVLPQGKFSEFVKLKGSDKRAMLENIFNMERYGKNLQIKIKREADRWKQKDEELTVELEELENITPEGIELLEKEKALKEDEVKRKQQEQQEIESRYHELKALKEEIDKYNQYLEKQRALENQKADIEYIQEKLNRGKNANEIKKYIDESEKIQKEESNLVKELQELELKKLSLNSQIEKLEKDIEIQKIEISQKEKEKSQIYFDKSEEDILNEVIRYRGNLQYERKNLENDLKELEASKKEGENCTQELAHNLETLDLKKKELEETPNISREVLDKYRDKIEEYQ</sequence>
<comment type="caution">
    <text evidence="3">The sequence shown here is derived from an EMBL/GenBank/DDBJ whole genome shotgun (WGS) entry which is preliminary data.</text>
</comment>
<dbReference type="PANTHER" id="PTHR32114">
    <property type="entry name" value="ABC TRANSPORTER ABCH.3"/>
    <property type="match status" value="1"/>
</dbReference>
<feature type="domain" description="Rad50/SbcC-type AAA" evidence="2">
    <location>
        <begin position="6"/>
        <end position="264"/>
    </location>
</feature>
<name>A0ABS2G3L4_FUSMR</name>
<keyword evidence="1" id="KW-0175">Coiled coil</keyword>